<dbReference type="SMART" id="SM00360">
    <property type="entry name" value="RRM"/>
    <property type="match status" value="1"/>
</dbReference>
<proteinExistence type="predicted"/>
<protein>
    <recommendedName>
        <fullName evidence="3">RRM domain-containing protein</fullName>
    </recommendedName>
</protein>
<gene>
    <name evidence="4" type="ORF">GUITHDRAFT_40840</name>
</gene>
<dbReference type="eggNOG" id="KOG0118">
    <property type="taxonomic scope" value="Eukaryota"/>
</dbReference>
<dbReference type="PaxDb" id="55529-EKX38105"/>
<dbReference type="SUPFAM" id="SSF54928">
    <property type="entry name" value="RNA-binding domain, RBD"/>
    <property type="match status" value="1"/>
</dbReference>
<evidence type="ECO:0000313" key="6">
    <source>
        <dbReference type="Proteomes" id="UP000011087"/>
    </source>
</evidence>
<keyword evidence="6" id="KW-1185">Reference proteome</keyword>
<reference evidence="6" key="2">
    <citation type="submission" date="2012-11" db="EMBL/GenBank/DDBJ databases">
        <authorList>
            <person name="Kuo A."/>
            <person name="Curtis B.A."/>
            <person name="Tanifuji G."/>
            <person name="Burki F."/>
            <person name="Gruber A."/>
            <person name="Irimia M."/>
            <person name="Maruyama S."/>
            <person name="Arias M.C."/>
            <person name="Ball S.G."/>
            <person name="Gile G.H."/>
            <person name="Hirakawa Y."/>
            <person name="Hopkins J.F."/>
            <person name="Rensing S.A."/>
            <person name="Schmutz J."/>
            <person name="Symeonidi A."/>
            <person name="Elias M."/>
            <person name="Eveleigh R.J."/>
            <person name="Herman E.K."/>
            <person name="Klute M.J."/>
            <person name="Nakayama T."/>
            <person name="Obornik M."/>
            <person name="Reyes-Prieto A."/>
            <person name="Armbrust E.V."/>
            <person name="Aves S.J."/>
            <person name="Beiko R.G."/>
            <person name="Coutinho P."/>
            <person name="Dacks J.B."/>
            <person name="Durnford D.G."/>
            <person name="Fast N.M."/>
            <person name="Green B.R."/>
            <person name="Grisdale C."/>
            <person name="Hempe F."/>
            <person name="Henrissat B."/>
            <person name="Hoppner M.P."/>
            <person name="Ishida K.-I."/>
            <person name="Kim E."/>
            <person name="Koreny L."/>
            <person name="Kroth P.G."/>
            <person name="Liu Y."/>
            <person name="Malik S.-B."/>
            <person name="Maier U.G."/>
            <person name="McRose D."/>
            <person name="Mock T."/>
            <person name="Neilson J.A."/>
            <person name="Onodera N.T."/>
            <person name="Poole A.M."/>
            <person name="Pritham E.J."/>
            <person name="Richards T.A."/>
            <person name="Rocap G."/>
            <person name="Roy S.W."/>
            <person name="Sarai C."/>
            <person name="Schaack S."/>
            <person name="Shirato S."/>
            <person name="Slamovits C.H."/>
            <person name="Spencer D.F."/>
            <person name="Suzuki S."/>
            <person name="Worden A.Z."/>
            <person name="Zauner S."/>
            <person name="Barry K."/>
            <person name="Bell C."/>
            <person name="Bharti A.K."/>
            <person name="Crow J.A."/>
            <person name="Grimwood J."/>
            <person name="Kramer R."/>
            <person name="Lindquist E."/>
            <person name="Lucas S."/>
            <person name="Salamov A."/>
            <person name="McFadden G.I."/>
            <person name="Lane C.E."/>
            <person name="Keeling P.J."/>
            <person name="Gray M.W."/>
            <person name="Grigoriev I.V."/>
            <person name="Archibald J.M."/>
        </authorList>
    </citation>
    <scope>NUCLEOTIDE SEQUENCE</scope>
    <source>
        <strain evidence="6">CCMP2712</strain>
    </source>
</reference>
<name>L1IQK4_GUITC</name>
<reference evidence="4 6" key="1">
    <citation type="journal article" date="2012" name="Nature">
        <title>Algal genomes reveal evolutionary mosaicism and the fate of nucleomorphs.</title>
        <authorList>
            <consortium name="DOE Joint Genome Institute"/>
            <person name="Curtis B.A."/>
            <person name="Tanifuji G."/>
            <person name="Burki F."/>
            <person name="Gruber A."/>
            <person name="Irimia M."/>
            <person name="Maruyama S."/>
            <person name="Arias M.C."/>
            <person name="Ball S.G."/>
            <person name="Gile G.H."/>
            <person name="Hirakawa Y."/>
            <person name="Hopkins J.F."/>
            <person name="Kuo A."/>
            <person name="Rensing S.A."/>
            <person name="Schmutz J."/>
            <person name="Symeonidi A."/>
            <person name="Elias M."/>
            <person name="Eveleigh R.J."/>
            <person name="Herman E.K."/>
            <person name="Klute M.J."/>
            <person name="Nakayama T."/>
            <person name="Obornik M."/>
            <person name="Reyes-Prieto A."/>
            <person name="Armbrust E.V."/>
            <person name="Aves S.J."/>
            <person name="Beiko R.G."/>
            <person name="Coutinho P."/>
            <person name="Dacks J.B."/>
            <person name="Durnford D.G."/>
            <person name="Fast N.M."/>
            <person name="Green B.R."/>
            <person name="Grisdale C.J."/>
            <person name="Hempel F."/>
            <person name="Henrissat B."/>
            <person name="Hoppner M.P."/>
            <person name="Ishida K."/>
            <person name="Kim E."/>
            <person name="Koreny L."/>
            <person name="Kroth P.G."/>
            <person name="Liu Y."/>
            <person name="Malik S.B."/>
            <person name="Maier U.G."/>
            <person name="McRose D."/>
            <person name="Mock T."/>
            <person name="Neilson J.A."/>
            <person name="Onodera N.T."/>
            <person name="Poole A.M."/>
            <person name="Pritham E.J."/>
            <person name="Richards T.A."/>
            <person name="Rocap G."/>
            <person name="Roy S.W."/>
            <person name="Sarai C."/>
            <person name="Schaack S."/>
            <person name="Shirato S."/>
            <person name="Slamovits C.H."/>
            <person name="Spencer D.F."/>
            <person name="Suzuki S."/>
            <person name="Worden A.Z."/>
            <person name="Zauner S."/>
            <person name="Barry K."/>
            <person name="Bell C."/>
            <person name="Bharti A.K."/>
            <person name="Crow J.A."/>
            <person name="Grimwood J."/>
            <person name="Kramer R."/>
            <person name="Lindquist E."/>
            <person name="Lucas S."/>
            <person name="Salamov A."/>
            <person name="McFadden G.I."/>
            <person name="Lane C.E."/>
            <person name="Keeling P.J."/>
            <person name="Gray M.W."/>
            <person name="Grigoriev I.V."/>
            <person name="Archibald J.M."/>
        </authorList>
    </citation>
    <scope>NUCLEOTIDE SEQUENCE</scope>
    <source>
        <strain evidence="4 6">CCMP2712</strain>
    </source>
</reference>
<keyword evidence="1 2" id="KW-0694">RNA-binding</keyword>
<dbReference type="InterPro" id="IPR012677">
    <property type="entry name" value="Nucleotide-bd_a/b_plait_sf"/>
</dbReference>
<dbReference type="PANTHER" id="PTHR48027">
    <property type="entry name" value="HETEROGENEOUS NUCLEAR RIBONUCLEOPROTEIN 87F-RELATED"/>
    <property type="match status" value="1"/>
</dbReference>
<evidence type="ECO:0000313" key="5">
    <source>
        <dbReference type="EnsemblProtists" id="EKX38105"/>
    </source>
</evidence>
<dbReference type="Pfam" id="PF00076">
    <property type="entry name" value="RRM_1"/>
    <property type="match status" value="1"/>
</dbReference>
<dbReference type="RefSeq" id="XP_005825085.1">
    <property type="nucleotide sequence ID" value="XM_005825028.1"/>
</dbReference>
<evidence type="ECO:0000259" key="3">
    <source>
        <dbReference type="PROSITE" id="PS50102"/>
    </source>
</evidence>
<dbReference type="EnsemblProtists" id="EKX38105">
    <property type="protein sequence ID" value="EKX38105"/>
    <property type="gene ID" value="GUITHDRAFT_40840"/>
</dbReference>
<dbReference type="OrthoDB" id="439808at2759"/>
<evidence type="ECO:0000256" key="1">
    <source>
        <dbReference type="ARBA" id="ARBA00022884"/>
    </source>
</evidence>
<evidence type="ECO:0000256" key="2">
    <source>
        <dbReference type="PROSITE-ProRule" id="PRU00176"/>
    </source>
</evidence>
<feature type="domain" description="RRM" evidence="3">
    <location>
        <begin position="4"/>
        <end position="66"/>
    </location>
</feature>
<dbReference type="GeneID" id="17294947"/>
<dbReference type="PROSITE" id="PS50102">
    <property type="entry name" value="RRM"/>
    <property type="match status" value="1"/>
</dbReference>
<dbReference type="InterPro" id="IPR052462">
    <property type="entry name" value="SLIRP/GR-RBP-like"/>
</dbReference>
<dbReference type="GO" id="GO:0003723">
    <property type="term" value="F:RNA binding"/>
    <property type="evidence" value="ECO:0007669"/>
    <property type="project" value="UniProtKB-UniRule"/>
</dbReference>
<dbReference type="EMBL" id="JH993051">
    <property type="protein sequence ID" value="EKX38105.1"/>
    <property type="molecule type" value="Genomic_DNA"/>
</dbReference>
<dbReference type="Proteomes" id="UP000011087">
    <property type="component" value="Unassembled WGS sequence"/>
</dbReference>
<feature type="non-terminal residue" evidence="4">
    <location>
        <position position="66"/>
    </location>
</feature>
<feature type="non-terminal residue" evidence="4">
    <location>
        <position position="1"/>
    </location>
</feature>
<dbReference type="STRING" id="905079.L1IQK4"/>
<organism evidence="4">
    <name type="scientific">Guillardia theta (strain CCMP2712)</name>
    <name type="common">Cryptophyte</name>
    <dbReference type="NCBI Taxonomy" id="905079"/>
    <lineage>
        <taxon>Eukaryota</taxon>
        <taxon>Cryptophyceae</taxon>
        <taxon>Pyrenomonadales</taxon>
        <taxon>Geminigeraceae</taxon>
        <taxon>Guillardia</taxon>
    </lineage>
</organism>
<dbReference type="HOGENOM" id="CLU_012062_28_8_1"/>
<evidence type="ECO:0000313" key="4">
    <source>
        <dbReference type="EMBL" id="EKX38105.1"/>
    </source>
</evidence>
<reference evidence="5" key="3">
    <citation type="submission" date="2016-03" db="UniProtKB">
        <authorList>
            <consortium name="EnsemblProtists"/>
        </authorList>
    </citation>
    <scope>IDENTIFICATION</scope>
</reference>
<dbReference type="AlphaFoldDB" id="L1IQK4"/>
<dbReference type="InterPro" id="IPR035979">
    <property type="entry name" value="RBD_domain_sf"/>
</dbReference>
<sequence>EVEHRLFVANLPKTLNDEGLKKAFEPFGKVLEAKVMLDIETGMSRRMGYVKYADGRSVLEAIEEMH</sequence>
<dbReference type="KEGG" id="gtt:GUITHDRAFT_40840"/>
<accession>L1IQK4</accession>
<dbReference type="InterPro" id="IPR000504">
    <property type="entry name" value="RRM_dom"/>
</dbReference>
<dbReference type="Gene3D" id="3.30.70.330">
    <property type="match status" value="1"/>
</dbReference>